<dbReference type="HOGENOM" id="CLU_1323243_0_0_1"/>
<dbReference type="RefSeq" id="XP_001030132.2">
    <property type="nucleotide sequence ID" value="XM_001030132.2"/>
</dbReference>
<feature type="region of interest" description="Disordered" evidence="1">
    <location>
        <begin position="154"/>
        <end position="173"/>
    </location>
</feature>
<dbReference type="Proteomes" id="UP000009168">
    <property type="component" value="Unassembled WGS sequence"/>
</dbReference>
<organism evidence="2 3">
    <name type="scientific">Tetrahymena thermophila (strain SB210)</name>
    <dbReference type="NCBI Taxonomy" id="312017"/>
    <lineage>
        <taxon>Eukaryota</taxon>
        <taxon>Sar</taxon>
        <taxon>Alveolata</taxon>
        <taxon>Ciliophora</taxon>
        <taxon>Intramacronucleata</taxon>
        <taxon>Oligohymenophorea</taxon>
        <taxon>Hymenostomatida</taxon>
        <taxon>Tetrahymenina</taxon>
        <taxon>Tetrahymenidae</taxon>
        <taxon>Tetrahymena</taxon>
    </lineage>
</organism>
<accession>Q22AY9</accession>
<dbReference type="InParanoid" id="Q22AY9"/>
<dbReference type="EMBL" id="GG662685">
    <property type="protein sequence ID" value="EAR82469.2"/>
    <property type="molecule type" value="Genomic_DNA"/>
</dbReference>
<evidence type="ECO:0000256" key="1">
    <source>
        <dbReference type="SAM" id="MobiDB-lite"/>
    </source>
</evidence>
<protein>
    <submittedName>
        <fullName evidence="2">Uncharacterized protein</fullName>
    </submittedName>
</protein>
<keyword evidence="3" id="KW-1185">Reference proteome</keyword>
<name>Q22AY9_TETTS</name>
<evidence type="ECO:0000313" key="2">
    <source>
        <dbReference type="EMBL" id="EAR82469.2"/>
    </source>
</evidence>
<sequence length="173" mass="20241">MGYPPQNQMYYQQPQMPYPPQMPMFDPYQQTQFEYTNEMGFQPQINIPLNQIQEEKEQVFINQENRNNQTQNSGLSQQMQQTIKQSFNYKNMPAPPPPPPEMIKALTQLIEASENQQASLQQQTQLMPIPQFPTLVPQSMVKSSNKIQLTRHIYKNQNTPDEPLNPKFIKPSK</sequence>
<reference evidence="3" key="1">
    <citation type="journal article" date="2006" name="PLoS Biol.">
        <title>Macronuclear genome sequence of the ciliate Tetrahymena thermophila, a model eukaryote.</title>
        <authorList>
            <person name="Eisen J.A."/>
            <person name="Coyne R.S."/>
            <person name="Wu M."/>
            <person name="Wu D."/>
            <person name="Thiagarajan M."/>
            <person name="Wortman J.R."/>
            <person name="Badger J.H."/>
            <person name="Ren Q."/>
            <person name="Amedeo P."/>
            <person name="Jones K.M."/>
            <person name="Tallon L.J."/>
            <person name="Delcher A.L."/>
            <person name="Salzberg S.L."/>
            <person name="Silva J.C."/>
            <person name="Haas B.J."/>
            <person name="Majoros W.H."/>
            <person name="Farzad M."/>
            <person name="Carlton J.M."/>
            <person name="Smith R.K. Jr."/>
            <person name="Garg J."/>
            <person name="Pearlman R.E."/>
            <person name="Karrer K.M."/>
            <person name="Sun L."/>
            <person name="Manning G."/>
            <person name="Elde N.C."/>
            <person name="Turkewitz A.P."/>
            <person name="Asai D.J."/>
            <person name="Wilkes D.E."/>
            <person name="Wang Y."/>
            <person name="Cai H."/>
            <person name="Collins K."/>
            <person name="Stewart B.A."/>
            <person name="Lee S.R."/>
            <person name="Wilamowska K."/>
            <person name="Weinberg Z."/>
            <person name="Ruzzo W.L."/>
            <person name="Wloga D."/>
            <person name="Gaertig J."/>
            <person name="Frankel J."/>
            <person name="Tsao C.-C."/>
            <person name="Gorovsky M.A."/>
            <person name="Keeling P.J."/>
            <person name="Waller R.F."/>
            <person name="Patron N.J."/>
            <person name="Cherry J.M."/>
            <person name="Stover N.A."/>
            <person name="Krieger C.J."/>
            <person name="del Toro C."/>
            <person name="Ryder H.F."/>
            <person name="Williamson S.C."/>
            <person name="Barbeau R.A."/>
            <person name="Hamilton E.P."/>
            <person name="Orias E."/>
        </authorList>
    </citation>
    <scope>NUCLEOTIDE SEQUENCE [LARGE SCALE GENOMIC DNA]</scope>
    <source>
        <strain evidence="3">SB210</strain>
    </source>
</reference>
<evidence type="ECO:0000313" key="3">
    <source>
        <dbReference type="Proteomes" id="UP000009168"/>
    </source>
</evidence>
<gene>
    <name evidence="2" type="ORF">TTHERM_01141600</name>
</gene>
<proteinExistence type="predicted"/>
<dbReference type="AlphaFoldDB" id="Q22AY9"/>
<dbReference type="GeneID" id="7836024"/>
<dbReference type="KEGG" id="tet:TTHERM_01141600"/>